<feature type="chain" id="PRO_5001529694" evidence="2">
    <location>
        <begin position="25"/>
        <end position="97"/>
    </location>
</feature>
<feature type="transmembrane region" description="Helical" evidence="1">
    <location>
        <begin position="75"/>
        <end position="94"/>
    </location>
</feature>
<evidence type="ECO:0000256" key="2">
    <source>
        <dbReference type="SAM" id="SignalP"/>
    </source>
</evidence>
<keyword evidence="4" id="KW-1185">Reference proteome</keyword>
<keyword evidence="2" id="KW-0732">Signal</keyword>
<sequence>MSNGFSSVMLQIAIIFGFFGEPECERTFLILTSTERDQATNVGLQLRESIRVPHITVEDLLGWKKRNSRSYFSPWLYYTIEMLIFVNLNAAVLSPNC</sequence>
<accession>A0A024GM71</accession>
<reference evidence="3 4" key="1">
    <citation type="submission" date="2012-05" db="EMBL/GenBank/DDBJ databases">
        <title>Recombination and specialization in a pathogen metapopulation.</title>
        <authorList>
            <person name="Gardiner A."/>
            <person name="Kemen E."/>
            <person name="Schultz-Larsen T."/>
            <person name="MacLean D."/>
            <person name="Van Oosterhout C."/>
            <person name="Jones J.D.G."/>
        </authorList>
    </citation>
    <scope>NUCLEOTIDE SEQUENCE [LARGE SCALE GENOMIC DNA]</scope>
    <source>
        <strain evidence="3 4">Ac Nc2</strain>
    </source>
</reference>
<proteinExistence type="predicted"/>
<dbReference type="AlphaFoldDB" id="A0A024GM71"/>
<dbReference type="EMBL" id="CAIX01000189">
    <property type="protein sequence ID" value="CCI47838.1"/>
    <property type="molecule type" value="Genomic_DNA"/>
</dbReference>
<comment type="caution">
    <text evidence="3">The sequence shown here is derived from an EMBL/GenBank/DDBJ whole genome shotgun (WGS) entry which is preliminary data.</text>
</comment>
<protein>
    <submittedName>
        <fullName evidence="3">Uncharacterized protein</fullName>
    </submittedName>
</protein>
<evidence type="ECO:0000313" key="4">
    <source>
        <dbReference type="Proteomes" id="UP000053237"/>
    </source>
</evidence>
<dbReference type="InParanoid" id="A0A024GM71"/>
<feature type="signal peptide" evidence="2">
    <location>
        <begin position="1"/>
        <end position="24"/>
    </location>
</feature>
<name>A0A024GM71_9STRA</name>
<keyword evidence="1" id="KW-0812">Transmembrane</keyword>
<evidence type="ECO:0000313" key="3">
    <source>
        <dbReference type="EMBL" id="CCI47838.1"/>
    </source>
</evidence>
<organism evidence="3 4">
    <name type="scientific">Albugo candida</name>
    <dbReference type="NCBI Taxonomy" id="65357"/>
    <lineage>
        <taxon>Eukaryota</taxon>
        <taxon>Sar</taxon>
        <taxon>Stramenopiles</taxon>
        <taxon>Oomycota</taxon>
        <taxon>Peronosporomycetes</taxon>
        <taxon>Albuginales</taxon>
        <taxon>Albuginaceae</taxon>
        <taxon>Albugo</taxon>
    </lineage>
</organism>
<dbReference type="Proteomes" id="UP000053237">
    <property type="component" value="Unassembled WGS sequence"/>
</dbReference>
<gene>
    <name evidence="3" type="ORF">BN9_088570</name>
</gene>
<evidence type="ECO:0000256" key="1">
    <source>
        <dbReference type="SAM" id="Phobius"/>
    </source>
</evidence>
<keyword evidence="1" id="KW-1133">Transmembrane helix</keyword>
<keyword evidence="1" id="KW-0472">Membrane</keyword>